<evidence type="ECO:0000256" key="1">
    <source>
        <dbReference type="SAM" id="MobiDB-lite"/>
    </source>
</evidence>
<name>A0A0D2D1V6_9EURO</name>
<dbReference type="RefSeq" id="XP_016257509.1">
    <property type="nucleotide sequence ID" value="XM_016412201.1"/>
</dbReference>
<proteinExistence type="predicted"/>
<protein>
    <submittedName>
        <fullName evidence="2">Uncharacterized protein</fullName>
    </submittedName>
</protein>
<gene>
    <name evidence="2" type="ORF">PV06_10634</name>
</gene>
<accession>A0A0D2D1V6</accession>
<dbReference type="HOGENOM" id="CLU_1366266_0_0_1"/>
<evidence type="ECO:0000313" key="3">
    <source>
        <dbReference type="Proteomes" id="UP000053342"/>
    </source>
</evidence>
<dbReference type="Proteomes" id="UP000053342">
    <property type="component" value="Unassembled WGS sequence"/>
</dbReference>
<dbReference type="RefSeq" id="XP_016257510.1">
    <property type="nucleotide sequence ID" value="XM_016412202.1"/>
</dbReference>
<dbReference type="EMBL" id="KN847345">
    <property type="protein sequence ID" value="KIW37293.1"/>
    <property type="molecule type" value="Genomic_DNA"/>
</dbReference>
<dbReference type="EMBL" id="KN847345">
    <property type="protein sequence ID" value="KIW37294.1"/>
    <property type="molecule type" value="Genomic_DNA"/>
</dbReference>
<reference evidence="2 3" key="1">
    <citation type="submission" date="2015-01" db="EMBL/GenBank/DDBJ databases">
        <title>The Genome Sequence of Exophiala oligosperma CBS72588.</title>
        <authorList>
            <consortium name="The Broad Institute Genomics Platform"/>
            <person name="Cuomo C."/>
            <person name="de Hoog S."/>
            <person name="Gorbushina A."/>
            <person name="Stielow B."/>
            <person name="Teixiera M."/>
            <person name="Abouelleil A."/>
            <person name="Chapman S.B."/>
            <person name="Priest M."/>
            <person name="Young S.K."/>
            <person name="Wortman J."/>
            <person name="Nusbaum C."/>
            <person name="Birren B."/>
        </authorList>
    </citation>
    <scope>NUCLEOTIDE SEQUENCE [LARGE SCALE GENOMIC DNA]</scope>
    <source>
        <strain evidence="2 3">CBS 72588</strain>
    </source>
</reference>
<evidence type="ECO:0000313" key="2">
    <source>
        <dbReference type="EMBL" id="KIW37293.1"/>
    </source>
</evidence>
<dbReference type="AlphaFoldDB" id="A0A0D2D1V6"/>
<dbReference type="GeneID" id="27362708"/>
<feature type="region of interest" description="Disordered" evidence="1">
    <location>
        <begin position="128"/>
        <end position="151"/>
    </location>
</feature>
<organism evidence="2 3">
    <name type="scientific">Exophiala oligosperma</name>
    <dbReference type="NCBI Taxonomy" id="215243"/>
    <lineage>
        <taxon>Eukaryota</taxon>
        <taxon>Fungi</taxon>
        <taxon>Dikarya</taxon>
        <taxon>Ascomycota</taxon>
        <taxon>Pezizomycotina</taxon>
        <taxon>Eurotiomycetes</taxon>
        <taxon>Chaetothyriomycetidae</taxon>
        <taxon>Chaetothyriales</taxon>
        <taxon>Herpotrichiellaceae</taxon>
        <taxon>Exophiala</taxon>
    </lineage>
</organism>
<sequence length="211" mass="23922">MSGIQSTNALRNAASLVHLHVSEMVPVPEYSHILRLDFRNREELLTDERQNVVRIYNKTVFVAIALQERENGVDIEWDRHIEYLHISRPLRAEPGQTLVAIVLPDLAGLPDRVLTPPKEQIDKIAHQPTNATKSLETHPQSPIRSQLSGKPVSKENTVVLSELQEIHKSQVPQEGDILTAYGKGTIDPKPGGLTIVLMRYERRSRVERREK</sequence>
<dbReference type="VEuPathDB" id="FungiDB:PV06_10634"/>
<keyword evidence="3" id="KW-1185">Reference proteome</keyword>
<dbReference type="OrthoDB" id="4120204at2759"/>